<organism evidence="3">
    <name type="scientific">Enterobius vermicularis</name>
    <name type="common">Human pinworm</name>
    <dbReference type="NCBI Taxonomy" id="51028"/>
    <lineage>
        <taxon>Eukaryota</taxon>
        <taxon>Metazoa</taxon>
        <taxon>Ecdysozoa</taxon>
        <taxon>Nematoda</taxon>
        <taxon>Chromadorea</taxon>
        <taxon>Rhabditida</taxon>
        <taxon>Spirurina</taxon>
        <taxon>Oxyuridomorpha</taxon>
        <taxon>Oxyuroidea</taxon>
        <taxon>Oxyuridae</taxon>
        <taxon>Enterobius</taxon>
    </lineage>
</organism>
<evidence type="ECO:0000313" key="2">
    <source>
        <dbReference type="Proteomes" id="UP000274131"/>
    </source>
</evidence>
<proteinExistence type="predicted"/>
<dbReference type="Proteomes" id="UP000274131">
    <property type="component" value="Unassembled WGS sequence"/>
</dbReference>
<sequence>MPLTCSDCPKLCCSVIIPGFQKIIAQKEFILILASTLTYRRICRKGLQYPSIGEYHLDITRLLSGIDPRLHHYCLLLTDVFSPPLAIKRMKPRLFTTPSLKSGSLHDLIRCKR</sequence>
<evidence type="ECO:0000313" key="1">
    <source>
        <dbReference type="EMBL" id="VDD87824.1"/>
    </source>
</evidence>
<gene>
    <name evidence="1" type="ORF">EVEC_LOCUS2967</name>
</gene>
<evidence type="ECO:0000313" key="3">
    <source>
        <dbReference type="WBParaSite" id="EVEC_0000325901-mRNA-1"/>
    </source>
</evidence>
<reference evidence="3" key="1">
    <citation type="submission" date="2017-02" db="UniProtKB">
        <authorList>
            <consortium name="WormBaseParasite"/>
        </authorList>
    </citation>
    <scope>IDENTIFICATION</scope>
</reference>
<protein>
    <submittedName>
        <fullName evidence="3">Saposin B-type domain-containing protein</fullName>
    </submittedName>
</protein>
<reference evidence="1 2" key="2">
    <citation type="submission" date="2018-10" db="EMBL/GenBank/DDBJ databases">
        <authorList>
            <consortium name="Pathogen Informatics"/>
        </authorList>
    </citation>
    <scope>NUCLEOTIDE SEQUENCE [LARGE SCALE GENOMIC DNA]</scope>
</reference>
<dbReference type="AlphaFoldDB" id="A0A0N4V034"/>
<accession>A0A0N4V034</accession>
<dbReference type="EMBL" id="UXUI01007482">
    <property type="protein sequence ID" value="VDD87824.1"/>
    <property type="molecule type" value="Genomic_DNA"/>
</dbReference>
<name>A0A0N4V034_ENTVE</name>
<keyword evidence="2" id="KW-1185">Reference proteome</keyword>
<dbReference type="WBParaSite" id="EVEC_0000325901-mRNA-1">
    <property type="protein sequence ID" value="EVEC_0000325901-mRNA-1"/>
    <property type="gene ID" value="EVEC_0000325901"/>
</dbReference>